<comment type="caution">
    <text evidence="2">The sequence shown here is derived from an EMBL/GenBank/DDBJ whole genome shotgun (WGS) entry which is preliminary data.</text>
</comment>
<dbReference type="AlphaFoldDB" id="A0AAD3MNP3"/>
<dbReference type="Proteomes" id="UP001279410">
    <property type="component" value="Unassembled WGS sequence"/>
</dbReference>
<keyword evidence="3" id="KW-1185">Reference proteome</keyword>
<feature type="transmembrane region" description="Helical" evidence="1">
    <location>
        <begin position="27"/>
        <end position="45"/>
    </location>
</feature>
<proteinExistence type="predicted"/>
<reference evidence="2" key="1">
    <citation type="submission" date="2022-08" db="EMBL/GenBank/DDBJ databases">
        <title>Genome sequencing of akame (Lates japonicus).</title>
        <authorList>
            <person name="Hashiguchi Y."/>
            <person name="Takahashi H."/>
        </authorList>
    </citation>
    <scope>NUCLEOTIDE SEQUENCE</scope>
    <source>
        <strain evidence="2">Kochi</strain>
    </source>
</reference>
<accession>A0AAD3MNP3</accession>
<keyword evidence="1" id="KW-0472">Membrane</keyword>
<keyword evidence="1" id="KW-0812">Transmembrane</keyword>
<dbReference type="EMBL" id="BRZM01000027">
    <property type="protein sequence ID" value="GLD56674.1"/>
    <property type="molecule type" value="Genomic_DNA"/>
</dbReference>
<evidence type="ECO:0000313" key="3">
    <source>
        <dbReference type="Proteomes" id="UP001279410"/>
    </source>
</evidence>
<protein>
    <submittedName>
        <fullName evidence="2">Gamma-aminobutyric acid type B receptor subunit 2-like protein</fullName>
    </submittedName>
</protein>
<name>A0AAD3MNP3_LATJO</name>
<keyword evidence="1" id="KW-1133">Transmembrane helix</keyword>
<keyword evidence="2" id="KW-0675">Receptor</keyword>
<gene>
    <name evidence="2" type="ORF">AKAME5_000898500</name>
</gene>
<evidence type="ECO:0000313" key="2">
    <source>
        <dbReference type="EMBL" id="GLD56674.1"/>
    </source>
</evidence>
<organism evidence="2 3">
    <name type="scientific">Lates japonicus</name>
    <name type="common">Japanese lates</name>
    <dbReference type="NCBI Taxonomy" id="270547"/>
    <lineage>
        <taxon>Eukaryota</taxon>
        <taxon>Metazoa</taxon>
        <taxon>Chordata</taxon>
        <taxon>Craniata</taxon>
        <taxon>Vertebrata</taxon>
        <taxon>Euteleostomi</taxon>
        <taxon>Actinopterygii</taxon>
        <taxon>Neopterygii</taxon>
        <taxon>Teleostei</taxon>
        <taxon>Neoteleostei</taxon>
        <taxon>Acanthomorphata</taxon>
        <taxon>Carangaria</taxon>
        <taxon>Carangaria incertae sedis</taxon>
        <taxon>Centropomidae</taxon>
        <taxon>Lates</taxon>
    </lineage>
</organism>
<sequence>MYCSLGVISLCDVKHQQQSRLWRTGSVVLWMFLLDVFVLTSWQILDPLRQVVLQHRSGDSDQDDLLPEEEGLLCRRSGMFLAGASGQWSGASMISQNTLTLSVFAVAVFQLMSGEVRMHAGVTILSSVLSEQRPHPLL</sequence>
<evidence type="ECO:0000256" key="1">
    <source>
        <dbReference type="SAM" id="Phobius"/>
    </source>
</evidence>